<evidence type="ECO:0000313" key="3">
    <source>
        <dbReference type="EMBL" id="RKP23100.1"/>
    </source>
</evidence>
<feature type="chain" id="PRO_5020914582" description="UBC core domain-containing protein" evidence="1">
    <location>
        <begin position="26"/>
        <end position="71"/>
    </location>
</feature>
<dbReference type="SUPFAM" id="SSF54495">
    <property type="entry name" value="UBC-like"/>
    <property type="match status" value="1"/>
</dbReference>
<evidence type="ECO:0000259" key="2">
    <source>
        <dbReference type="PROSITE" id="PS50127"/>
    </source>
</evidence>
<reference evidence="4" key="1">
    <citation type="journal article" date="2018" name="Nat. Microbiol.">
        <title>Leveraging single-cell genomics to expand the fungal tree of life.</title>
        <authorList>
            <person name="Ahrendt S.R."/>
            <person name="Quandt C.A."/>
            <person name="Ciobanu D."/>
            <person name="Clum A."/>
            <person name="Salamov A."/>
            <person name="Andreopoulos B."/>
            <person name="Cheng J.F."/>
            <person name="Woyke T."/>
            <person name="Pelin A."/>
            <person name="Henrissat B."/>
            <person name="Reynolds N.K."/>
            <person name="Benny G.L."/>
            <person name="Smith M.E."/>
            <person name="James T.Y."/>
            <person name="Grigoriev I.V."/>
        </authorList>
    </citation>
    <scope>NUCLEOTIDE SEQUENCE [LARGE SCALE GENOMIC DNA]</scope>
    <source>
        <strain evidence="4">Benny S71-1</strain>
    </source>
</reference>
<dbReference type="OrthoDB" id="9978460at2759"/>
<keyword evidence="4" id="KW-1185">Reference proteome</keyword>
<organism evidence="3 4">
    <name type="scientific">Syncephalis pseudoplumigaleata</name>
    <dbReference type="NCBI Taxonomy" id="1712513"/>
    <lineage>
        <taxon>Eukaryota</taxon>
        <taxon>Fungi</taxon>
        <taxon>Fungi incertae sedis</taxon>
        <taxon>Zoopagomycota</taxon>
        <taxon>Zoopagomycotina</taxon>
        <taxon>Zoopagomycetes</taxon>
        <taxon>Zoopagales</taxon>
        <taxon>Piptocephalidaceae</taxon>
        <taxon>Syncephalis</taxon>
    </lineage>
</organism>
<dbReference type="Proteomes" id="UP000278143">
    <property type="component" value="Unassembled WGS sequence"/>
</dbReference>
<proteinExistence type="predicted"/>
<evidence type="ECO:0000313" key="4">
    <source>
        <dbReference type="Proteomes" id="UP000278143"/>
    </source>
</evidence>
<name>A0A4P9YVZ3_9FUNG</name>
<dbReference type="PROSITE" id="PS50127">
    <property type="entry name" value="UBC_2"/>
    <property type="match status" value="1"/>
</dbReference>
<dbReference type="Pfam" id="PF00179">
    <property type="entry name" value="UQ_con"/>
    <property type="match status" value="1"/>
</dbReference>
<feature type="signal peptide" evidence="1">
    <location>
        <begin position="1"/>
        <end position="25"/>
    </location>
</feature>
<gene>
    <name evidence="3" type="ORF">SYNPS1DRAFT_24924</name>
</gene>
<keyword evidence="1" id="KW-0732">Signal</keyword>
<dbReference type="InterPro" id="IPR016135">
    <property type="entry name" value="UBQ-conjugating_enzyme/RWD"/>
</dbReference>
<evidence type="ECO:0000256" key="1">
    <source>
        <dbReference type="SAM" id="SignalP"/>
    </source>
</evidence>
<accession>A0A4P9YVZ3</accession>
<protein>
    <recommendedName>
        <fullName evidence="2">UBC core domain-containing protein</fullName>
    </recommendedName>
</protein>
<dbReference type="Gene3D" id="3.10.110.10">
    <property type="entry name" value="Ubiquitin Conjugating Enzyme"/>
    <property type="match status" value="1"/>
</dbReference>
<dbReference type="InterPro" id="IPR000608">
    <property type="entry name" value="UBC"/>
</dbReference>
<sequence>MPPKGTWSPASNLSTLLISIRLLLANPNPEDPLLADVAREYMQQRSVYLHKAAAFTQQYAMKSTGTSDEAA</sequence>
<dbReference type="EMBL" id="KZ991310">
    <property type="protein sequence ID" value="RKP23100.1"/>
    <property type="molecule type" value="Genomic_DNA"/>
</dbReference>
<dbReference type="AlphaFoldDB" id="A0A4P9YVZ3"/>
<feature type="domain" description="UBC core" evidence="2">
    <location>
        <begin position="1"/>
        <end position="61"/>
    </location>
</feature>